<dbReference type="PANTHER" id="PTHR34070">
    <property type="entry name" value="ARMADILLO-TYPE FOLD"/>
    <property type="match status" value="1"/>
</dbReference>
<dbReference type="PANTHER" id="PTHR34070:SF1">
    <property type="entry name" value="DNA ALKYLATION REPAIR PROTEIN"/>
    <property type="match status" value="1"/>
</dbReference>
<dbReference type="InterPro" id="IPR016024">
    <property type="entry name" value="ARM-type_fold"/>
</dbReference>
<comment type="caution">
    <text evidence="2">The sequence shown here is derived from an EMBL/GenBank/DDBJ whole genome shotgun (WGS) entry which is preliminary data.</text>
</comment>
<dbReference type="Gene3D" id="1.25.10.90">
    <property type="match status" value="1"/>
</dbReference>
<feature type="compositionally biased region" description="Polar residues" evidence="1">
    <location>
        <begin position="252"/>
        <end position="279"/>
    </location>
</feature>
<dbReference type="Proteomes" id="UP001515480">
    <property type="component" value="Unassembled WGS sequence"/>
</dbReference>
<evidence type="ECO:0000313" key="3">
    <source>
        <dbReference type="Proteomes" id="UP001515480"/>
    </source>
</evidence>
<sequence length="290" mass="32582">MAACGLEVLSHSQRLLQSRAIEANAAQMFAYFKGVVQVHGVKSPAIDACVRELLLMDDLLPPDTSSYWGICAAHLRSAHLEEKEMGVRLLGTRTRVKSDLPTSAQLRAFSPSFDEGVNNWATCDSFCGRVLKPMLQAEWRAPQGHTRGTLDVLSEWNGDDSLWRQRASCVALVLPARQGMFIERSFEHAERLVRRTDERFAQLGAGWLMRELTVVAKERALQSLERDGAQHWSREGMRYAVEKLSVSERQKMLSSTKRTKRSTAVSKRSSTQAPSNPKRSSSRLNKRPIS</sequence>
<feature type="region of interest" description="Disordered" evidence="1">
    <location>
        <begin position="250"/>
        <end position="290"/>
    </location>
</feature>
<dbReference type="Pfam" id="PF08713">
    <property type="entry name" value="DNA_alkylation"/>
    <property type="match status" value="1"/>
</dbReference>
<name>A0AB34IT20_PRYPA</name>
<accession>A0AB34IT20</accession>
<organism evidence="2 3">
    <name type="scientific">Prymnesium parvum</name>
    <name type="common">Toxic golden alga</name>
    <dbReference type="NCBI Taxonomy" id="97485"/>
    <lineage>
        <taxon>Eukaryota</taxon>
        <taxon>Haptista</taxon>
        <taxon>Haptophyta</taxon>
        <taxon>Prymnesiophyceae</taxon>
        <taxon>Prymnesiales</taxon>
        <taxon>Prymnesiaceae</taxon>
        <taxon>Prymnesium</taxon>
    </lineage>
</organism>
<dbReference type="CDD" id="cd06561">
    <property type="entry name" value="AlkD_like"/>
    <property type="match status" value="1"/>
</dbReference>
<keyword evidence="3" id="KW-1185">Reference proteome</keyword>
<dbReference type="InterPro" id="IPR014825">
    <property type="entry name" value="DNA_alkylation"/>
</dbReference>
<evidence type="ECO:0000256" key="1">
    <source>
        <dbReference type="SAM" id="MobiDB-lite"/>
    </source>
</evidence>
<dbReference type="EMBL" id="JBGBPQ010000020">
    <property type="protein sequence ID" value="KAL1504463.1"/>
    <property type="molecule type" value="Genomic_DNA"/>
</dbReference>
<gene>
    <name evidence="2" type="ORF">AB1Y20_010868</name>
</gene>
<dbReference type="SUPFAM" id="SSF48371">
    <property type="entry name" value="ARM repeat"/>
    <property type="match status" value="1"/>
</dbReference>
<proteinExistence type="predicted"/>
<protein>
    <submittedName>
        <fullName evidence="2">Uncharacterized protein</fullName>
    </submittedName>
</protein>
<reference evidence="2 3" key="1">
    <citation type="journal article" date="2024" name="Science">
        <title>Giant polyketide synthase enzymes in the biosynthesis of giant marine polyether toxins.</title>
        <authorList>
            <person name="Fallon T.R."/>
            <person name="Shende V.V."/>
            <person name="Wierzbicki I.H."/>
            <person name="Pendleton A.L."/>
            <person name="Watervoot N.F."/>
            <person name="Auber R.P."/>
            <person name="Gonzalez D.J."/>
            <person name="Wisecaver J.H."/>
            <person name="Moore B.S."/>
        </authorList>
    </citation>
    <scope>NUCLEOTIDE SEQUENCE [LARGE SCALE GENOMIC DNA]</scope>
    <source>
        <strain evidence="2 3">12B1</strain>
    </source>
</reference>
<evidence type="ECO:0000313" key="2">
    <source>
        <dbReference type="EMBL" id="KAL1504463.1"/>
    </source>
</evidence>
<dbReference type="AlphaFoldDB" id="A0AB34IT20"/>
<feature type="compositionally biased region" description="Basic residues" evidence="1">
    <location>
        <begin position="280"/>
        <end position="290"/>
    </location>
</feature>